<keyword evidence="3" id="KW-0479">Metal-binding</keyword>
<dbReference type="Pfam" id="PF00067">
    <property type="entry name" value="p450"/>
    <property type="match status" value="1"/>
</dbReference>
<evidence type="ECO:0000256" key="8">
    <source>
        <dbReference type="ARBA" id="ARBA00023194"/>
    </source>
</evidence>
<dbReference type="PANTHER" id="PTHR46696:SF1">
    <property type="entry name" value="CYTOCHROME P450 YJIB-RELATED"/>
    <property type="match status" value="1"/>
</dbReference>
<reference evidence="10 11" key="1">
    <citation type="submission" date="2016-06" db="EMBL/GenBank/DDBJ databases">
        <authorList>
            <person name="Kjaerup R.B."/>
            <person name="Dalgaard T.S."/>
            <person name="Juul-Madsen H.R."/>
        </authorList>
    </citation>
    <scope>NUCLEOTIDE SEQUENCE [LARGE SCALE GENOMIC DNA]</scope>
    <source>
        <strain evidence="10 11">DSM 43904</strain>
    </source>
</reference>
<dbReference type="SUPFAM" id="SSF48264">
    <property type="entry name" value="Cytochrome P450"/>
    <property type="match status" value="1"/>
</dbReference>
<dbReference type="InterPro" id="IPR001128">
    <property type="entry name" value="Cyt_P450"/>
</dbReference>
<evidence type="ECO:0008006" key="12">
    <source>
        <dbReference type="Google" id="ProtNLM"/>
    </source>
</evidence>
<accession>A0A1C5HLE1</accession>
<keyword evidence="8" id="KW-0045">Antibiotic biosynthesis</keyword>
<dbReference type="PRINTS" id="PR00359">
    <property type="entry name" value="BP450"/>
</dbReference>
<comment type="pathway">
    <text evidence="9">Antibiotic biosynthesis; mycinamicin biosynthesis.</text>
</comment>
<dbReference type="GO" id="GO:0005506">
    <property type="term" value="F:iron ion binding"/>
    <property type="evidence" value="ECO:0007669"/>
    <property type="project" value="InterPro"/>
</dbReference>
<dbReference type="GO" id="GO:0004497">
    <property type="term" value="F:monooxygenase activity"/>
    <property type="evidence" value="ECO:0007669"/>
    <property type="project" value="UniProtKB-KW"/>
</dbReference>
<dbReference type="GO" id="GO:0017000">
    <property type="term" value="P:antibiotic biosynthetic process"/>
    <property type="evidence" value="ECO:0007669"/>
    <property type="project" value="UniProtKB-KW"/>
</dbReference>
<keyword evidence="11" id="KW-1185">Reference proteome</keyword>
<gene>
    <name evidence="10" type="ORF">GA0070609_1838</name>
</gene>
<dbReference type="EMBL" id="LT607750">
    <property type="protein sequence ID" value="SCG46834.1"/>
    <property type="molecule type" value="Genomic_DNA"/>
</dbReference>
<dbReference type="InterPro" id="IPR002397">
    <property type="entry name" value="Cyt_P450_B"/>
</dbReference>
<dbReference type="FunFam" id="1.10.630.10:FF:000018">
    <property type="entry name" value="Cytochrome P450 monooxygenase"/>
    <property type="match status" value="1"/>
</dbReference>
<evidence type="ECO:0000256" key="6">
    <source>
        <dbReference type="ARBA" id="ARBA00023004"/>
    </source>
</evidence>
<dbReference type="CDD" id="cd20625">
    <property type="entry name" value="CYP164-like"/>
    <property type="match status" value="1"/>
</dbReference>
<keyword evidence="5" id="KW-0560">Oxidoreductase</keyword>
<organism evidence="10 11">
    <name type="scientific">Micromonospora echinaurantiaca</name>
    <dbReference type="NCBI Taxonomy" id="47857"/>
    <lineage>
        <taxon>Bacteria</taxon>
        <taxon>Bacillati</taxon>
        <taxon>Actinomycetota</taxon>
        <taxon>Actinomycetes</taxon>
        <taxon>Micromonosporales</taxon>
        <taxon>Micromonosporaceae</taxon>
        <taxon>Micromonospora</taxon>
    </lineage>
</organism>
<keyword evidence="6" id="KW-0408">Iron</keyword>
<evidence type="ECO:0000256" key="7">
    <source>
        <dbReference type="ARBA" id="ARBA00023033"/>
    </source>
</evidence>
<dbReference type="GO" id="GO:0020037">
    <property type="term" value="F:heme binding"/>
    <property type="evidence" value="ECO:0007669"/>
    <property type="project" value="InterPro"/>
</dbReference>
<evidence type="ECO:0000256" key="2">
    <source>
        <dbReference type="ARBA" id="ARBA00022617"/>
    </source>
</evidence>
<keyword evidence="7" id="KW-0503">Monooxygenase</keyword>
<sequence length="415" mass="45959">MAARHHHGPAVTAAEDFLSVVGTPEYVADPYPFLRRLRETAPALHAGSDIWVVPRYTDVVRGLKDPALSCDFARLEHYDRYFRARGVDNRFPLPLNALDPPDHRRIRSAITPEFHPAAVDALRPVITETVEEVLDELEARGRTDIDLVDDVAYPIPVAIIGRLFGIPREDQPLLRRWSHEFGVASDPDAVLTDAQREQAAEATREAGAYFARLVRRRDTVPGGNLLGRWLAASRDDRTMSLAELLVNGVFLLIVGHHNTVSLIANGMLALLEHPDQLDLLRRSPELMPNAVEELLRYDSPVQTSTRVTTGVYHVDGVDIPAHRQVMLLLGSANRDERVFADPDRLDLRRPEAPRNLGLGRGMHSCLGGTLARIEVGAALAALVRRYPGMSVAGPARRRVPCFTLRGLTSLPVHLG</sequence>
<evidence type="ECO:0000256" key="3">
    <source>
        <dbReference type="ARBA" id="ARBA00022723"/>
    </source>
</evidence>
<dbReference type="GO" id="GO:0016705">
    <property type="term" value="F:oxidoreductase activity, acting on paired donors, with incorporation or reduction of molecular oxygen"/>
    <property type="evidence" value="ECO:0007669"/>
    <property type="project" value="InterPro"/>
</dbReference>
<dbReference type="AlphaFoldDB" id="A0A1C5HLE1"/>
<evidence type="ECO:0000256" key="5">
    <source>
        <dbReference type="ARBA" id="ARBA00023002"/>
    </source>
</evidence>
<keyword evidence="2" id="KW-0349">Heme</keyword>
<dbReference type="InterPro" id="IPR036396">
    <property type="entry name" value="Cyt_P450_sf"/>
</dbReference>
<evidence type="ECO:0000313" key="11">
    <source>
        <dbReference type="Proteomes" id="UP000198217"/>
    </source>
</evidence>
<evidence type="ECO:0000256" key="1">
    <source>
        <dbReference type="ARBA" id="ARBA00010617"/>
    </source>
</evidence>
<name>A0A1C5HLE1_9ACTN</name>
<evidence type="ECO:0000256" key="4">
    <source>
        <dbReference type="ARBA" id="ARBA00022857"/>
    </source>
</evidence>
<keyword evidence="4" id="KW-0521">NADP</keyword>
<dbReference type="Gene3D" id="1.10.630.10">
    <property type="entry name" value="Cytochrome P450"/>
    <property type="match status" value="1"/>
</dbReference>
<evidence type="ECO:0000313" key="10">
    <source>
        <dbReference type="EMBL" id="SCG46834.1"/>
    </source>
</evidence>
<dbReference type="Proteomes" id="UP000198217">
    <property type="component" value="Chromosome I"/>
</dbReference>
<protein>
    <recommendedName>
        <fullName evidence="12">Cytochrome P450</fullName>
    </recommendedName>
</protein>
<evidence type="ECO:0000256" key="9">
    <source>
        <dbReference type="ARBA" id="ARBA00060683"/>
    </source>
</evidence>
<proteinExistence type="inferred from homology"/>
<dbReference type="RefSeq" id="WP_088993407.1">
    <property type="nucleotide sequence ID" value="NZ_LT607750.1"/>
</dbReference>
<comment type="similarity">
    <text evidence="1">Belongs to the cytochrome P450 family.</text>
</comment>
<dbReference type="PANTHER" id="PTHR46696">
    <property type="entry name" value="P450, PUTATIVE (EUROFUNG)-RELATED"/>
    <property type="match status" value="1"/>
</dbReference>